<evidence type="ECO:0000313" key="5">
    <source>
        <dbReference type="Proteomes" id="UP000070444"/>
    </source>
</evidence>
<dbReference type="OMA" id="NCPTRIN"/>
<dbReference type="InterPro" id="IPR033130">
    <property type="entry name" value="RNase_T2_His_AS_2"/>
</dbReference>
<name>A0A137P937_CONC2</name>
<dbReference type="InterPro" id="IPR001568">
    <property type="entry name" value="RNase_T2-like"/>
</dbReference>
<dbReference type="GO" id="GO:0005576">
    <property type="term" value="C:extracellular region"/>
    <property type="evidence" value="ECO:0007669"/>
    <property type="project" value="TreeGrafter"/>
</dbReference>
<evidence type="ECO:0000313" key="4">
    <source>
        <dbReference type="EMBL" id="KXN71527.1"/>
    </source>
</evidence>
<evidence type="ECO:0000256" key="3">
    <source>
        <dbReference type="RuleBase" id="RU004328"/>
    </source>
</evidence>
<comment type="similarity">
    <text evidence="1 3">Belongs to the RNase T2 family.</text>
</comment>
<dbReference type="Pfam" id="PF00445">
    <property type="entry name" value="Ribonuclease_T2"/>
    <property type="match status" value="1"/>
</dbReference>
<dbReference type="PROSITE" id="PS00530">
    <property type="entry name" value="RNASE_T2_1"/>
    <property type="match status" value="1"/>
</dbReference>
<proteinExistence type="inferred from homology"/>
<evidence type="ECO:0000256" key="1">
    <source>
        <dbReference type="ARBA" id="ARBA00007469"/>
    </source>
</evidence>
<accession>A0A137P937</accession>
<dbReference type="GO" id="GO:0003723">
    <property type="term" value="F:RNA binding"/>
    <property type="evidence" value="ECO:0007669"/>
    <property type="project" value="InterPro"/>
</dbReference>
<dbReference type="AlphaFoldDB" id="A0A137P937"/>
<organism evidence="4 5">
    <name type="scientific">Conidiobolus coronatus (strain ATCC 28846 / CBS 209.66 / NRRL 28638)</name>
    <name type="common">Delacroixia coronata</name>
    <dbReference type="NCBI Taxonomy" id="796925"/>
    <lineage>
        <taxon>Eukaryota</taxon>
        <taxon>Fungi</taxon>
        <taxon>Fungi incertae sedis</taxon>
        <taxon>Zoopagomycota</taxon>
        <taxon>Entomophthoromycotina</taxon>
        <taxon>Entomophthoromycetes</taxon>
        <taxon>Entomophthorales</taxon>
        <taxon>Ancylistaceae</taxon>
        <taxon>Conidiobolus</taxon>
    </lineage>
</organism>
<dbReference type="Proteomes" id="UP000070444">
    <property type="component" value="Unassembled WGS sequence"/>
</dbReference>
<dbReference type="GO" id="GO:0033897">
    <property type="term" value="F:ribonuclease T2 activity"/>
    <property type="evidence" value="ECO:0007669"/>
    <property type="project" value="UniProtKB-EC"/>
</dbReference>
<dbReference type="PANTHER" id="PTHR11240">
    <property type="entry name" value="RIBONUCLEASE T2"/>
    <property type="match status" value="1"/>
</dbReference>
<dbReference type="InterPro" id="IPR018188">
    <property type="entry name" value="RNase_T2_His_AS_1"/>
</dbReference>
<dbReference type="PANTHER" id="PTHR11240:SF22">
    <property type="entry name" value="RIBONUCLEASE T2"/>
    <property type="match status" value="1"/>
</dbReference>
<dbReference type="EC" id="4.6.1.19" evidence="2"/>
<dbReference type="Gene3D" id="3.90.730.10">
    <property type="entry name" value="Ribonuclease T2-like"/>
    <property type="match status" value="1"/>
</dbReference>
<dbReference type="InterPro" id="IPR036430">
    <property type="entry name" value="RNase_T2-like_sf"/>
</dbReference>
<dbReference type="OrthoDB" id="435754at2759"/>
<dbReference type="PROSITE" id="PS00531">
    <property type="entry name" value="RNASE_T2_2"/>
    <property type="match status" value="1"/>
</dbReference>
<evidence type="ECO:0000256" key="2">
    <source>
        <dbReference type="ARBA" id="ARBA00012571"/>
    </source>
</evidence>
<sequence length="200" mass="23324">MGIVVLALQWLTSTGPKDAWTLHGLWPDNCDGTQGPRNGCDRTRNYNDMREIISKDPKLWDQMNTYFSSFKGDNPSFWTHEWTKHGTCVSTLQPDCYDNYEPKQEVRDFFNKTLELRQRFDLFPVLQEGNLKPGRLYSRNQWLEALQPVFGKSVVLRCRGNMIQEVHIFLQVYGKDRYELTGALSHSNCPTRINYPAKNL</sequence>
<gene>
    <name evidence="4" type="ORF">CONCODRAFT_78286</name>
</gene>
<reference evidence="4 5" key="1">
    <citation type="journal article" date="2015" name="Genome Biol. Evol.">
        <title>Phylogenomic analyses indicate that early fungi evolved digesting cell walls of algal ancestors of land plants.</title>
        <authorList>
            <person name="Chang Y."/>
            <person name="Wang S."/>
            <person name="Sekimoto S."/>
            <person name="Aerts A.L."/>
            <person name="Choi C."/>
            <person name="Clum A."/>
            <person name="LaButti K.M."/>
            <person name="Lindquist E.A."/>
            <person name="Yee Ngan C."/>
            <person name="Ohm R.A."/>
            <person name="Salamov A.A."/>
            <person name="Grigoriev I.V."/>
            <person name="Spatafora J.W."/>
            <person name="Berbee M.L."/>
        </authorList>
    </citation>
    <scope>NUCLEOTIDE SEQUENCE [LARGE SCALE GENOMIC DNA]</scope>
    <source>
        <strain evidence="4 5">NRRL 28638</strain>
    </source>
</reference>
<dbReference type="SUPFAM" id="SSF55895">
    <property type="entry name" value="Ribonuclease Rh-like"/>
    <property type="match status" value="1"/>
</dbReference>
<dbReference type="GO" id="GO:0006401">
    <property type="term" value="P:RNA catabolic process"/>
    <property type="evidence" value="ECO:0007669"/>
    <property type="project" value="TreeGrafter"/>
</dbReference>
<protein>
    <recommendedName>
        <fullName evidence="2">ribonuclease T2</fullName>
        <ecNumber evidence="2">4.6.1.19</ecNumber>
    </recommendedName>
</protein>
<keyword evidence="5" id="KW-1185">Reference proteome</keyword>
<dbReference type="EMBL" id="KQ964473">
    <property type="protein sequence ID" value="KXN71527.1"/>
    <property type="molecule type" value="Genomic_DNA"/>
</dbReference>